<dbReference type="PANTHER" id="PTHR39569">
    <property type="entry name" value="INORGANIC TRIPHOSPHATASE"/>
    <property type="match status" value="1"/>
</dbReference>
<dbReference type="SUPFAM" id="SSF55154">
    <property type="entry name" value="CYTH-like phosphatases"/>
    <property type="match status" value="1"/>
</dbReference>
<keyword evidence="3" id="KW-1185">Reference proteome</keyword>
<dbReference type="OrthoDB" id="3034217at2"/>
<dbReference type="CDD" id="cd07756">
    <property type="entry name" value="CYTH-like_Pase_CHAD"/>
    <property type="match status" value="1"/>
</dbReference>
<dbReference type="InterPro" id="IPR033469">
    <property type="entry name" value="CYTH-like_dom_sf"/>
</dbReference>
<sequence>MSEIELKFVTRQDPREAVLDCILPELGKQGMTVSQAGEKRLQNDYYDTLEHDFQLAKIGFRVRGCNQQFEQTLKTQGRVSGGLHQRLEFNIPLGTSEPDLSLFDSDVWPDGWDVSAMQRSLQRQFSTHFRRTTFDVTFDDAHVEMVVDVGEVSTDKLHSPIQEIELELKTGQVSDLFTVAFVINQLLDVRLSDVSKAAQGYQLLNGITPQVTPLPEFLPLTRQDSTESAFAKALECGLAHWQIHEHRFLQTGSVKMLSEVVTAVRLMLQTVSLYLPVLQCPAMLTLHKNLLAFAQAWQWHQDLHSLNYLLSKKSLFAKCLAKHPALTSYLQGRQAGLLQAHAPENRVFDSEATALKLEVSALLHNKPWQGEVQGYDMPVMEHAKGWLSQGWQTVQQSMPANRPMRVANYCATEVLLRQTLWNGFLLGDLFAEERGEFRAPWLDLLIGLDELNALLMLKQSLHESELESQEELNEWANEKIGSLLRVMERTREVATRGDVYW</sequence>
<dbReference type="InterPro" id="IPR039013">
    <property type="entry name" value="YgiF"/>
</dbReference>
<dbReference type="InterPro" id="IPR023577">
    <property type="entry name" value="CYTH_domain"/>
</dbReference>
<protein>
    <submittedName>
        <fullName evidence="2">CYTH domain-containing protein</fullName>
    </submittedName>
</protein>
<dbReference type="PROSITE" id="PS51707">
    <property type="entry name" value="CYTH"/>
    <property type="match status" value="1"/>
</dbReference>
<dbReference type="GO" id="GO:0050355">
    <property type="term" value="F:inorganic triphosphate phosphatase activity"/>
    <property type="evidence" value="ECO:0007669"/>
    <property type="project" value="InterPro"/>
</dbReference>
<dbReference type="SMART" id="SM01118">
    <property type="entry name" value="CYTH"/>
    <property type="match status" value="1"/>
</dbReference>
<gene>
    <name evidence="2" type="ORF">DXV75_02990</name>
</gene>
<evidence type="ECO:0000259" key="1">
    <source>
        <dbReference type="PROSITE" id="PS51707"/>
    </source>
</evidence>
<evidence type="ECO:0000313" key="3">
    <source>
        <dbReference type="Proteomes" id="UP000256561"/>
    </source>
</evidence>
<feature type="domain" description="CYTH" evidence="1">
    <location>
        <begin position="1"/>
        <end position="207"/>
    </location>
</feature>
<dbReference type="Pfam" id="PF01928">
    <property type="entry name" value="CYTH"/>
    <property type="match status" value="1"/>
</dbReference>
<comment type="caution">
    <text evidence="2">The sequence shown here is derived from an EMBL/GenBank/DDBJ whole genome shotgun (WGS) entry which is preliminary data.</text>
</comment>
<dbReference type="AlphaFoldDB" id="A0A3D8MDF7"/>
<evidence type="ECO:0000313" key="2">
    <source>
        <dbReference type="EMBL" id="RDV28213.1"/>
    </source>
</evidence>
<proteinExistence type="predicted"/>
<dbReference type="EMBL" id="QRHA01000002">
    <property type="protein sequence ID" value="RDV28213.1"/>
    <property type="molecule type" value="Genomic_DNA"/>
</dbReference>
<accession>A0A3D8MDF7</accession>
<dbReference type="Gene3D" id="2.40.320.10">
    <property type="entry name" value="Hypothetical Protein Pfu-838710-001"/>
    <property type="match status" value="1"/>
</dbReference>
<dbReference type="Proteomes" id="UP000256561">
    <property type="component" value="Unassembled WGS sequence"/>
</dbReference>
<dbReference type="PANTHER" id="PTHR39569:SF1">
    <property type="entry name" value="INORGANIC TRIPHOSPHATASE"/>
    <property type="match status" value="1"/>
</dbReference>
<reference evidence="3" key="1">
    <citation type="submission" date="2018-08" db="EMBL/GenBank/DDBJ databases">
        <authorList>
            <person name="Zhang J."/>
            <person name="Du Z.-J."/>
        </authorList>
    </citation>
    <scope>NUCLEOTIDE SEQUENCE [LARGE SCALE GENOMIC DNA]</scope>
    <source>
        <strain evidence="3">KCTC 52655</strain>
    </source>
</reference>
<organism evidence="2 3">
    <name type="scientific">Alteromonas aestuariivivens</name>
    <dbReference type="NCBI Taxonomy" id="1938339"/>
    <lineage>
        <taxon>Bacteria</taxon>
        <taxon>Pseudomonadati</taxon>
        <taxon>Pseudomonadota</taxon>
        <taxon>Gammaproteobacteria</taxon>
        <taxon>Alteromonadales</taxon>
        <taxon>Alteromonadaceae</taxon>
        <taxon>Alteromonas/Salinimonas group</taxon>
        <taxon>Alteromonas</taxon>
    </lineage>
</organism>
<dbReference type="GO" id="GO:0046872">
    <property type="term" value="F:metal ion binding"/>
    <property type="evidence" value="ECO:0007669"/>
    <property type="project" value="TreeGrafter"/>
</dbReference>
<name>A0A3D8MDF7_9ALTE</name>